<accession>A0AAX2HF66</accession>
<protein>
    <recommendedName>
        <fullName evidence="3">Peptidase M12B domain-containing protein</fullName>
    </recommendedName>
</protein>
<proteinExistence type="predicted"/>
<dbReference type="AlphaFoldDB" id="A0AAX2HF66"/>
<evidence type="ECO:0008006" key="3">
    <source>
        <dbReference type="Google" id="ProtNLM"/>
    </source>
</evidence>
<dbReference type="GO" id="GO:0008237">
    <property type="term" value="F:metallopeptidase activity"/>
    <property type="evidence" value="ECO:0007669"/>
    <property type="project" value="InterPro"/>
</dbReference>
<reference evidence="1 2" key="1">
    <citation type="submission" date="2017-08" db="EMBL/GenBank/DDBJ databases">
        <authorList>
            <person name="Chaillou S."/>
        </authorList>
    </citation>
    <scope>NUCLEOTIDE SEQUENCE [LARGE SCALE GENOMIC DNA]</scope>
    <source>
        <strain evidence="1 2">MFPA15A1205</strain>
    </source>
</reference>
<gene>
    <name evidence="1" type="ORF">PLUA15_560026</name>
</gene>
<dbReference type="RefSeq" id="WP_097192818.1">
    <property type="nucleotide sequence ID" value="NZ_JAAQXX010000025.1"/>
</dbReference>
<dbReference type="Gene3D" id="3.40.390.10">
    <property type="entry name" value="Collagenase (Catalytic Domain)"/>
    <property type="match status" value="1"/>
</dbReference>
<organism evidence="1 2">
    <name type="scientific">Pseudomonas lundensis</name>
    <dbReference type="NCBI Taxonomy" id="86185"/>
    <lineage>
        <taxon>Bacteria</taxon>
        <taxon>Pseudomonadati</taxon>
        <taxon>Pseudomonadota</taxon>
        <taxon>Gammaproteobacteria</taxon>
        <taxon>Pseudomonadales</taxon>
        <taxon>Pseudomonadaceae</taxon>
        <taxon>Pseudomonas</taxon>
    </lineage>
</organism>
<name>A0AAX2HF66_9PSED</name>
<dbReference type="Proteomes" id="UP000219564">
    <property type="component" value="Unassembled WGS sequence"/>
</dbReference>
<dbReference type="InterPro" id="IPR024079">
    <property type="entry name" value="MetalloPept_cat_dom_sf"/>
</dbReference>
<evidence type="ECO:0000313" key="1">
    <source>
        <dbReference type="EMBL" id="SOB54895.1"/>
    </source>
</evidence>
<dbReference type="SUPFAM" id="SSF55486">
    <property type="entry name" value="Metalloproteases ('zincins'), catalytic domain"/>
    <property type="match status" value="1"/>
</dbReference>
<dbReference type="EMBL" id="OBKZ01000052">
    <property type="protein sequence ID" value="SOB54895.1"/>
    <property type="molecule type" value="Genomic_DNA"/>
</dbReference>
<sequence>MKPITFHIFVHDDVTLSDRVLGLQYFKKFTDEISAITGRSFEFNMLRNIPGVTNFKYASQNAQAVADRWMAVAADYRNTHNLGWTRTDRYILVTQGKINDQVLGAALPRQPALIASVSSYQVIAHEVGHSFTATHEDAEIGWNAWGLPCETYVFPEVSKNRANCYRYTPKNREHIVNYLKDAP</sequence>
<comment type="caution">
    <text evidence="1">The sequence shown here is derived from an EMBL/GenBank/DDBJ whole genome shotgun (WGS) entry which is preliminary data.</text>
</comment>
<evidence type="ECO:0000313" key="2">
    <source>
        <dbReference type="Proteomes" id="UP000219564"/>
    </source>
</evidence>